<sequence length="266" mass="29505">MSRVGRWVSEHVVMVIALLVLCYMFLPIFFVVLMSFNAPTSRLNYEFQAFTWDNWLNPCAPAGMCESVVKSIEIGFLATVFATILGTLVAFALVRHRFRGRAGTSLLIFLPMATPEVVMGSSLLALFTTAGLAGTLGFWSILVAHIMFCLSFVVVTVKARLAGLDSRFEQAAMDLYANEWQTFWRVTFPLVFPGILAAALLAFSLSFDDFIVTNFNHGNTITFPMFVWGANQRGIPPQVNVIGTVMFAIALLLVLSGGVLQRRRER</sequence>
<evidence type="ECO:0000313" key="10">
    <source>
        <dbReference type="EMBL" id="RYU12380.1"/>
    </source>
</evidence>
<keyword evidence="6 8" id="KW-1133">Transmembrane helix</keyword>
<evidence type="ECO:0000256" key="1">
    <source>
        <dbReference type="ARBA" id="ARBA00004651"/>
    </source>
</evidence>
<evidence type="ECO:0000256" key="6">
    <source>
        <dbReference type="ARBA" id="ARBA00022989"/>
    </source>
</evidence>
<keyword evidence="11" id="KW-1185">Reference proteome</keyword>
<dbReference type="GO" id="GO:0055085">
    <property type="term" value="P:transmembrane transport"/>
    <property type="evidence" value="ECO:0007669"/>
    <property type="project" value="InterPro"/>
</dbReference>
<evidence type="ECO:0000256" key="2">
    <source>
        <dbReference type="ARBA" id="ARBA00007069"/>
    </source>
</evidence>
<dbReference type="Proteomes" id="UP000291189">
    <property type="component" value="Unassembled WGS sequence"/>
</dbReference>
<comment type="subcellular location">
    <subcellularLocation>
        <location evidence="1 8">Cell membrane</location>
        <topology evidence="1 8">Multi-pass membrane protein</topology>
    </subcellularLocation>
</comment>
<proteinExistence type="inferred from homology"/>
<feature type="domain" description="ABC transmembrane type-1" evidence="9">
    <location>
        <begin position="68"/>
        <end position="257"/>
    </location>
</feature>
<feature type="transmembrane region" description="Helical" evidence="8">
    <location>
        <begin position="12"/>
        <end position="36"/>
    </location>
</feature>
<keyword evidence="7 8" id="KW-0472">Membrane</keyword>
<dbReference type="InterPro" id="IPR000515">
    <property type="entry name" value="MetI-like"/>
</dbReference>
<name>A0A4Q5J1F1_9ACTN</name>
<dbReference type="AlphaFoldDB" id="A0A4Q5J1F1"/>
<feature type="transmembrane region" description="Helical" evidence="8">
    <location>
        <begin position="136"/>
        <end position="161"/>
    </location>
</feature>
<organism evidence="10 11">
    <name type="scientific">Nocardioides iriomotensis</name>
    <dbReference type="NCBI Taxonomy" id="715784"/>
    <lineage>
        <taxon>Bacteria</taxon>
        <taxon>Bacillati</taxon>
        <taxon>Actinomycetota</taxon>
        <taxon>Actinomycetes</taxon>
        <taxon>Propionibacteriales</taxon>
        <taxon>Nocardioidaceae</taxon>
        <taxon>Nocardioides</taxon>
    </lineage>
</organism>
<dbReference type="InterPro" id="IPR035906">
    <property type="entry name" value="MetI-like_sf"/>
</dbReference>
<feature type="transmembrane region" description="Helical" evidence="8">
    <location>
        <begin position="241"/>
        <end position="260"/>
    </location>
</feature>
<dbReference type="PANTHER" id="PTHR43848">
    <property type="entry name" value="PUTRESCINE TRANSPORT SYSTEM PERMEASE PROTEIN POTI"/>
    <property type="match status" value="1"/>
</dbReference>
<reference evidence="10 11" key="1">
    <citation type="submission" date="2019-01" db="EMBL/GenBank/DDBJ databases">
        <title>Nocardioides guangzhouensis sp. nov., an actinobacterium isolated from soil.</title>
        <authorList>
            <person name="Fu Y."/>
            <person name="Cai Y."/>
            <person name="Lin Z."/>
            <person name="Chen P."/>
        </authorList>
    </citation>
    <scope>NUCLEOTIDE SEQUENCE [LARGE SCALE GENOMIC DNA]</scope>
    <source>
        <strain evidence="10 11">NBRC 105384</strain>
    </source>
</reference>
<dbReference type="SUPFAM" id="SSF161098">
    <property type="entry name" value="MetI-like"/>
    <property type="match status" value="1"/>
</dbReference>
<evidence type="ECO:0000256" key="8">
    <source>
        <dbReference type="RuleBase" id="RU363032"/>
    </source>
</evidence>
<evidence type="ECO:0000256" key="5">
    <source>
        <dbReference type="ARBA" id="ARBA00022692"/>
    </source>
</evidence>
<feature type="transmembrane region" description="Helical" evidence="8">
    <location>
        <begin position="182"/>
        <end position="205"/>
    </location>
</feature>
<feature type="transmembrane region" description="Helical" evidence="8">
    <location>
        <begin position="106"/>
        <end position="130"/>
    </location>
</feature>
<protein>
    <submittedName>
        <fullName evidence="10">ABC transporter permease</fullName>
    </submittedName>
</protein>
<dbReference type="CDD" id="cd06261">
    <property type="entry name" value="TM_PBP2"/>
    <property type="match status" value="1"/>
</dbReference>
<keyword evidence="5 8" id="KW-0812">Transmembrane</keyword>
<feature type="transmembrane region" description="Helical" evidence="8">
    <location>
        <begin position="74"/>
        <end position="94"/>
    </location>
</feature>
<dbReference type="OrthoDB" id="9810794at2"/>
<dbReference type="Pfam" id="PF00528">
    <property type="entry name" value="BPD_transp_1"/>
    <property type="match status" value="1"/>
</dbReference>
<dbReference type="Gene3D" id="1.10.3720.10">
    <property type="entry name" value="MetI-like"/>
    <property type="match status" value="1"/>
</dbReference>
<evidence type="ECO:0000256" key="4">
    <source>
        <dbReference type="ARBA" id="ARBA00022475"/>
    </source>
</evidence>
<comment type="similarity">
    <text evidence="2">Belongs to the binding-protein-dependent transport system permease family. CysTW subfamily.</text>
</comment>
<dbReference type="GO" id="GO:0005886">
    <property type="term" value="C:plasma membrane"/>
    <property type="evidence" value="ECO:0007669"/>
    <property type="project" value="UniProtKB-SubCell"/>
</dbReference>
<dbReference type="EMBL" id="SDPU01000021">
    <property type="protein sequence ID" value="RYU12380.1"/>
    <property type="molecule type" value="Genomic_DNA"/>
</dbReference>
<evidence type="ECO:0000256" key="7">
    <source>
        <dbReference type="ARBA" id="ARBA00023136"/>
    </source>
</evidence>
<evidence type="ECO:0000313" key="11">
    <source>
        <dbReference type="Proteomes" id="UP000291189"/>
    </source>
</evidence>
<comment type="caution">
    <text evidence="10">The sequence shown here is derived from an EMBL/GenBank/DDBJ whole genome shotgun (WGS) entry which is preliminary data.</text>
</comment>
<dbReference type="PROSITE" id="PS50928">
    <property type="entry name" value="ABC_TM1"/>
    <property type="match status" value="1"/>
</dbReference>
<evidence type="ECO:0000259" key="9">
    <source>
        <dbReference type="PROSITE" id="PS50928"/>
    </source>
</evidence>
<accession>A0A4Q5J1F1</accession>
<keyword evidence="3 8" id="KW-0813">Transport</keyword>
<dbReference type="RefSeq" id="WP_129987199.1">
    <property type="nucleotide sequence ID" value="NZ_SDPU01000021.1"/>
</dbReference>
<gene>
    <name evidence="10" type="ORF">ETU37_10250</name>
</gene>
<evidence type="ECO:0000256" key="3">
    <source>
        <dbReference type="ARBA" id="ARBA00022448"/>
    </source>
</evidence>
<keyword evidence="4" id="KW-1003">Cell membrane</keyword>
<dbReference type="PANTHER" id="PTHR43848:SF2">
    <property type="entry name" value="PUTRESCINE TRANSPORT SYSTEM PERMEASE PROTEIN POTI"/>
    <property type="match status" value="1"/>
</dbReference>
<dbReference type="InterPro" id="IPR051789">
    <property type="entry name" value="Bact_Polyamine_Transport"/>
</dbReference>